<sequence>MSRSRVIGGLLALILLGCGAAIFLDQNGAFGNTSQSINVPSPVDPGTSAPQPDTSTSDGYGELK</sequence>
<comment type="caution">
    <text evidence="2">The sequence shown here is derived from an EMBL/GenBank/DDBJ whole genome shotgun (WGS) entry which is preliminary data.</text>
</comment>
<protein>
    <submittedName>
        <fullName evidence="2">Uncharacterized protein</fullName>
    </submittedName>
</protein>
<keyword evidence="3" id="KW-1185">Reference proteome</keyword>
<dbReference type="PROSITE" id="PS51257">
    <property type="entry name" value="PROKAR_LIPOPROTEIN"/>
    <property type="match status" value="1"/>
</dbReference>
<reference evidence="2 3" key="1">
    <citation type="submission" date="2024-09" db="EMBL/GenBank/DDBJ databases">
        <authorList>
            <person name="Sun Q."/>
            <person name="Mori K."/>
        </authorList>
    </citation>
    <scope>NUCLEOTIDE SEQUENCE [LARGE SCALE GENOMIC DNA]</scope>
    <source>
        <strain evidence="2 3">JCM 13503</strain>
    </source>
</reference>
<name>A0ABV6AW06_9DEIO</name>
<gene>
    <name evidence="2" type="ORF">ACFFLM_06895</name>
</gene>
<evidence type="ECO:0000313" key="3">
    <source>
        <dbReference type="Proteomes" id="UP001589733"/>
    </source>
</evidence>
<feature type="compositionally biased region" description="Polar residues" evidence="1">
    <location>
        <begin position="48"/>
        <end position="58"/>
    </location>
</feature>
<dbReference type="EMBL" id="JBHLYR010000022">
    <property type="protein sequence ID" value="MFB9991692.1"/>
    <property type="molecule type" value="Genomic_DNA"/>
</dbReference>
<evidence type="ECO:0000256" key="1">
    <source>
        <dbReference type="SAM" id="MobiDB-lite"/>
    </source>
</evidence>
<proteinExistence type="predicted"/>
<evidence type="ECO:0000313" key="2">
    <source>
        <dbReference type="EMBL" id="MFB9991692.1"/>
    </source>
</evidence>
<feature type="region of interest" description="Disordered" evidence="1">
    <location>
        <begin position="34"/>
        <end position="64"/>
    </location>
</feature>
<dbReference type="Proteomes" id="UP001589733">
    <property type="component" value="Unassembled WGS sequence"/>
</dbReference>
<dbReference type="RefSeq" id="WP_380007188.1">
    <property type="nucleotide sequence ID" value="NZ_JBHLYR010000022.1"/>
</dbReference>
<organism evidence="2 3">
    <name type="scientific">Deinococcus oregonensis</name>
    <dbReference type="NCBI Taxonomy" id="1805970"/>
    <lineage>
        <taxon>Bacteria</taxon>
        <taxon>Thermotogati</taxon>
        <taxon>Deinococcota</taxon>
        <taxon>Deinococci</taxon>
        <taxon>Deinococcales</taxon>
        <taxon>Deinococcaceae</taxon>
        <taxon>Deinococcus</taxon>
    </lineage>
</organism>
<accession>A0ABV6AW06</accession>